<feature type="region of interest" description="Disordered" evidence="6">
    <location>
        <begin position="168"/>
        <end position="188"/>
    </location>
</feature>
<dbReference type="FunFam" id="3.40.50.300:FF:000220">
    <property type="entry name" value="ATP-dependent protease ATPase subunit HslU"/>
    <property type="match status" value="1"/>
</dbReference>
<dbReference type="CDD" id="cd19498">
    <property type="entry name" value="RecA-like_HslU"/>
    <property type="match status" value="1"/>
</dbReference>
<dbReference type="Pfam" id="PF00004">
    <property type="entry name" value="AAA"/>
    <property type="match status" value="1"/>
</dbReference>
<keyword evidence="10" id="KW-1185">Reference proteome</keyword>
<evidence type="ECO:0000256" key="5">
    <source>
        <dbReference type="HAMAP-Rule" id="MF_00249"/>
    </source>
</evidence>
<reference evidence="9 10" key="1">
    <citation type="submission" date="2019-08" db="EMBL/GenBank/DDBJ databases">
        <title>In-depth cultivation of the pig gut microbiome towards novel bacterial diversity and tailored functional studies.</title>
        <authorList>
            <person name="Wylensek D."/>
            <person name="Hitch T.C.A."/>
            <person name="Clavel T."/>
        </authorList>
    </citation>
    <scope>NUCLEOTIDE SEQUENCE [LARGE SCALE GENOMIC DNA]</scope>
    <source>
        <strain evidence="9 10">WCA-MUC-591-APC-3H</strain>
    </source>
</reference>
<feature type="binding site" evidence="5">
    <location>
        <position position="426"/>
    </location>
    <ligand>
        <name>ATP</name>
        <dbReference type="ChEBI" id="CHEBI:30616"/>
    </ligand>
</feature>
<feature type="domain" description="Clp ATPase C-terminal" evidence="8">
    <location>
        <begin position="368"/>
        <end position="463"/>
    </location>
</feature>
<dbReference type="GO" id="GO:0016887">
    <property type="term" value="F:ATP hydrolysis activity"/>
    <property type="evidence" value="ECO:0007669"/>
    <property type="project" value="InterPro"/>
</dbReference>
<feature type="domain" description="AAA+ ATPase" evidence="7">
    <location>
        <begin position="49"/>
        <end position="369"/>
    </location>
</feature>
<feature type="binding site" evidence="5">
    <location>
        <begin position="60"/>
        <end position="65"/>
    </location>
    <ligand>
        <name>ATP</name>
        <dbReference type="ChEBI" id="CHEBI:30616"/>
    </ligand>
</feature>
<keyword evidence="9" id="KW-0645">Protease</keyword>
<evidence type="ECO:0000256" key="1">
    <source>
        <dbReference type="ARBA" id="ARBA00009771"/>
    </source>
</evidence>
<comment type="function">
    <text evidence="5">ATPase subunit of a proteasome-like degradation complex; this subunit has chaperone activity. The binding of ATP and its subsequent hydrolysis by HslU are essential for unfolding of protein substrates subsequently hydrolyzed by HslV. HslU recognizes the N-terminal part of its protein substrates and unfolds these before they are guided to HslV for hydrolysis.</text>
</comment>
<feature type="binding site" evidence="5">
    <location>
        <position position="18"/>
    </location>
    <ligand>
        <name>ATP</name>
        <dbReference type="ChEBI" id="CHEBI:30616"/>
    </ligand>
</feature>
<dbReference type="SMART" id="SM01086">
    <property type="entry name" value="ClpB_D2-small"/>
    <property type="match status" value="1"/>
</dbReference>
<keyword evidence="2 5" id="KW-0547">Nucleotide-binding</keyword>
<evidence type="ECO:0000313" key="9">
    <source>
        <dbReference type="EMBL" id="MST51572.1"/>
    </source>
</evidence>
<proteinExistence type="inferred from homology"/>
<dbReference type="AlphaFoldDB" id="A0A6L5Y665"/>
<dbReference type="NCBIfam" id="TIGR00390">
    <property type="entry name" value="hslU"/>
    <property type="match status" value="1"/>
</dbReference>
<dbReference type="HAMAP" id="MF_00249">
    <property type="entry name" value="HslU"/>
    <property type="match status" value="1"/>
</dbReference>
<dbReference type="GeneID" id="303114569"/>
<dbReference type="InterPro" id="IPR003959">
    <property type="entry name" value="ATPase_AAA_core"/>
</dbReference>
<dbReference type="EMBL" id="VUMZ01000003">
    <property type="protein sequence ID" value="MST51572.1"/>
    <property type="molecule type" value="Genomic_DNA"/>
</dbReference>
<evidence type="ECO:0000256" key="2">
    <source>
        <dbReference type="ARBA" id="ARBA00022741"/>
    </source>
</evidence>
<name>A0A6L5Y665_9FIRM</name>
<comment type="subcellular location">
    <subcellularLocation>
        <location evidence="5">Cytoplasm</location>
    </subcellularLocation>
</comment>
<dbReference type="SUPFAM" id="SSF52540">
    <property type="entry name" value="P-loop containing nucleoside triphosphate hydrolases"/>
    <property type="match status" value="1"/>
</dbReference>
<dbReference type="Pfam" id="PF10431">
    <property type="entry name" value="ClpB_D2-small"/>
    <property type="match status" value="1"/>
</dbReference>
<evidence type="ECO:0000259" key="8">
    <source>
        <dbReference type="SMART" id="SM01086"/>
    </source>
</evidence>
<feature type="binding site" evidence="5">
    <location>
        <position position="354"/>
    </location>
    <ligand>
        <name>ATP</name>
        <dbReference type="ChEBI" id="CHEBI:30616"/>
    </ligand>
</feature>
<dbReference type="GO" id="GO:0008233">
    <property type="term" value="F:peptidase activity"/>
    <property type="evidence" value="ECO:0007669"/>
    <property type="project" value="UniProtKB-KW"/>
</dbReference>
<dbReference type="Pfam" id="PF07724">
    <property type="entry name" value="AAA_2"/>
    <property type="match status" value="1"/>
</dbReference>
<keyword evidence="3 5" id="KW-0067">ATP-binding</keyword>
<dbReference type="Gene3D" id="3.40.50.300">
    <property type="entry name" value="P-loop containing nucleotide triphosphate hydrolases"/>
    <property type="match status" value="2"/>
</dbReference>
<dbReference type="InterPro" id="IPR027417">
    <property type="entry name" value="P-loop_NTPase"/>
</dbReference>
<dbReference type="GO" id="GO:0036402">
    <property type="term" value="F:proteasome-activating activity"/>
    <property type="evidence" value="ECO:0007669"/>
    <property type="project" value="UniProtKB-UniRule"/>
</dbReference>
<sequence length="477" mass="54046">MQSMTPKEIVAALDKYIIGQDEAKKSVAIALRNRYRRSLLPEEMREEITPKNILMQGPTGCGKTEIARRLAKLMKAPFVKVEATKFTEVGYVGRDVDSMIRDLAEASMRITKAEKMQEKYDIADGIAEEKIIEAIIPGAHKGKEKTNESRNPFDFLMNSGGYPSQKQLYEESQRKKEQEAPESSDVEMARDQVRQQLHDGLLEEQFIEIEVNDTPKGNQLDMSNEGMSIAIGNIFGDMMPQKTKKKRVRVKEARKILREQEAQNLLDMDQVTDEALENAEQNGIIFIDEIDKIASGGRYTSGADVSREGVQRDILPIVEGSVVNTKYGPLKTDHILFIGAGAFHTSKPTDLIPELQGRFPIRVELNNLDKEDFVKILTVPENAITKQHQALLSTEGINLEFTDDAIDEIAEMSFLMNEQNENIGARRLHTIMEILLEDISYEIPEPDENGKIIIDRAFVQNKFNDTIRRDDVDKYIL</sequence>
<dbReference type="GO" id="GO:0005524">
    <property type="term" value="F:ATP binding"/>
    <property type="evidence" value="ECO:0007669"/>
    <property type="project" value="UniProtKB-UniRule"/>
</dbReference>
<accession>A0A6L5Y665</accession>
<keyword evidence="5" id="KW-0963">Cytoplasm</keyword>
<evidence type="ECO:0000313" key="10">
    <source>
        <dbReference type="Proteomes" id="UP000474676"/>
    </source>
</evidence>
<dbReference type="GO" id="GO:0009376">
    <property type="term" value="C:HslUV protease complex"/>
    <property type="evidence" value="ECO:0007669"/>
    <property type="project" value="UniProtKB-UniRule"/>
</dbReference>
<dbReference type="GO" id="GO:0043335">
    <property type="term" value="P:protein unfolding"/>
    <property type="evidence" value="ECO:0007669"/>
    <property type="project" value="UniProtKB-UniRule"/>
</dbReference>
<dbReference type="Proteomes" id="UP000474676">
    <property type="component" value="Unassembled WGS sequence"/>
</dbReference>
<feature type="compositionally biased region" description="Basic and acidic residues" evidence="6">
    <location>
        <begin position="168"/>
        <end position="179"/>
    </location>
</feature>
<keyword evidence="9" id="KW-0378">Hydrolase</keyword>
<dbReference type="RefSeq" id="WP_321040151.1">
    <property type="nucleotide sequence ID" value="NZ_JAXFFR010000009.1"/>
</dbReference>
<feature type="binding site" evidence="5">
    <location>
        <position position="288"/>
    </location>
    <ligand>
        <name>ATP</name>
        <dbReference type="ChEBI" id="CHEBI:30616"/>
    </ligand>
</feature>
<dbReference type="NCBIfam" id="NF003544">
    <property type="entry name" value="PRK05201.1"/>
    <property type="match status" value="1"/>
</dbReference>
<dbReference type="InterPro" id="IPR003593">
    <property type="entry name" value="AAA+_ATPase"/>
</dbReference>
<dbReference type="InterPro" id="IPR019489">
    <property type="entry name" value="Clp_ATPase_C"/>
</dbReference>
<evidence type="ECO:0000256" key="6">
    <source>
        <dbReference type="SAM" id="MobiDB-lite"/>
    </source>
</evidence>
<dbReference type="InterPro" id="IPR004491">
    <property type="entry name" value="HslU"/>
</dbReference>
<keyword evidence="4 5" id="KW-0143">Chaperone</keyword>
<dbReference type="SMART" id="SM00382">
    <property type="entry name" value="AAA"/>
    <property type="match status" value="1"/>
</dbReference>
<dbReference type="PANTHER" id="PTHR48102">
    <property type="entry name" value="ATP-DEPENDENT CLP PROTEASE ATP-BINDING SUBUNIT CLPX-LIKE, MITOCHONDRIAL-RELATED"/>
    <property type="match status" value="1"/>
</dbReference>
<dbReference type="PANTHER" id="PTHR48102:SF3">
    <property type="entry name" value="ATP-DEPENDENT PROTEASE ATPASE SUBUNIT HSLU"/>
    <property type="match status" value="1"/>
</dbReference>
<dbReference type="Gene3D" id="1.10.8.60">
    <property type="match status" value="1"/>
</dbReference>
<gene>
    <name evidence="5 9" type="primary">hslU</name>
    <name evidence="9" type="ORF">FYJ64_04455</name>
</gene>
<organism evidence="9 10">
    <name type="scientific">Hornefia butyriciproducens</name>
    <dbReference type="NCBI Taxonomy" id="2652293"/>
    <lineage>
        <taxon>Bacteria</taxon>
        <taxon>Bacillati</taxon>
        <taxon>Bacillota</taxon>
        <taxon>Clostridia</taxon>
        <taxon>Peptostreptococcales</taxon>
        <taxon>Anaerovoracaceae</taxon>
        <taxon>Hornefia</taxon>
    </lineage>
</organism>
<evidence type="ECO:0000256" key="3">
    <source>
        <dbReference type="ARBA" id="ARBA00022840"/>
    </source>
</evidence>
<evidence type="ECO:0000256" key="4">
    <source>
        <dbReference type="ARBA" id="ARBA00023186"/>
    </source>
</evidence>
<comment type="similarity">
    <text evidence="1 5">Belongs to the ClpX chaperone family. HslU subfamily.</text>
</comment>
<protein>
    <recommendedName>
        <fullName evidence="5">ATP-dependent protease ATPase subunit HslU</fullName>
    </recommendedName>
    <alternativeName>
        <fullName evidence="5">Unfoldase HslU</fullName>
    </alternativeName>
</protein>
<dbReference type="InterPro" id="IPR050052">
    <property type="entry name" value="ATP-dep_Clp_protease_ClpX"/>
</dbReference>
<comment type="caution">
    <text evidence="9">The sequence shown here is derived from an EMBL/GenBank/DDBJ whole genome shotgun (WGS) entry which is preliminary data.</text>
</comment>
<comment type="subunit">
    <text evidence="5">A double ring-shaped homohexamer of HslV is capped on each side by a ring-shaped HslU homohexamer. The assembly of the HslU/HslV complex is dependent on binding of ATP.</text>
</comment>
<evidence type="ECO:0000259" key="7">
    <source>
        <dbReference type="SMART" id="SM00382"/>
    </source>
</evidence>